<dbReference type="PANTHER" id="PTHR47200:SF2">
    <property type="entry name" value="THYLAKOID LUMENAL 15 KDA PROTEIN 1, CHLOROPLASTIC"/>
    <property type="match status" value="1"/>
</dbReference>
<proteinExistence type="predicted"/>
<dbReference type="AlphaFoldDB" id="A0A2I2L139"/>
<keyword evidence="2" id="KW-1185">Reference proteome</keyword>
<dbReference type="InterPro" id="IPR001646">
    <property type="entry name" value="5peptide_repeat"/>
</dbReference>
<evidence type="ECO:0000313" key="2">
    <source>
        <dbReference type="Proteomes" id="UP000234331"/>
    </source>
</evidence>
<dbReference type="PANTHER" id="PTHR47200">
    <property type="entry name" value="THYLAKOID LUMENAL 15 KDA PROTEIN 1, CHLOROPLASTIC"/>
    <property type="match status" value="1"/>
</dbReference>
<sequence>MPRSSSPLGTTLAEGLAEQIILDRSASATANANALVLVLVLVLRIDARLSRPASLGHAQLAGQDLSGRDVSHQDLRGADLRGADLTNAGLAHTDLTDADLTGARLTDVDLRATAAFTDTRWTGALLLGGHAPADPLLSVAVRAGQQTPLP</sequence>
<dbReference type="EMBL" id="FZMO01000544">
    <property type="protein sequence ID" value="SNQ51643.1"/>
    <property type="molecule type" value="Genomic_DNA"/>
</dbReference>
<dbReference type="Pfam" id="PF00805">
    <property type="entry name" value="Pentapeptide"/>
    <property type="match status" value="1"/>
</dbReference>
<evidence type="ECO:0000313" key="1">
    <source>
        <dbReference type="EMBL" id="SNQ51643.1"/>
    </source>
</evidence>
<dbReference type="SUPFAM" id="SSF141571">
    <property type="entry name" value="Pentapeptide repeat-like"/>
    <property type="match status" value="1"/>
</dbReference>
<name>A0A2I2L139_9ACTN</name>
<dbReference type="Proteomes" id="UP000234331">
    <property type="component" value="Unassembled WGS sequence"/>
</dbReference>
<dbReference type="RefSeq" id="WP_243408098.1">
    <property type="nucleotide sequence ID" value="NZ_FZMO01000544.1"/>
</dbReference>
<evidence type="ECO:0008006" key="3">
    <source>
        <dbReference type="Google" id="ProtNLM"/>
    </source>
</evidence>
<dbReference type="InterPro" id="IPR044213">
    <property type="entry name" value="At2g44920-like"/>
</dbReference>
<dbReference type="Gene3D" id="2.160.20.80">
    <property type="entry name" value="E3 ubiquitin-protein ligase SopA"/>
    <property type="match status" value="1"/>
</dbReference>
<reference evidence="1 2" key="1">
    <citation type="submission" date="2017-06" db="EMBL/GenBank/DDBJ databases">
        <authorList>
            <person name="Kim H.J."/>
            <person name="Triplett B.A."/>
        </authorList>
    </citation>
    <scope>NUCLEOTIDE SEQUENCE [LARGE SCALE GENOMIC DNA]</scope>
    <source>
        <strain evidence="1">FRACA_ARgP5</strain>
    </source>
</reference>
<accession>A0A2I2L139</accession>
<organism evidence="1 2">
    <name type="scientific">Frankia canadensis</name>
    <dbReference type="NCBI Taxonomy" id="1836972"/>
    <lineage>
        <taxon>Bacteria</taxon>
        <taxon>Bacillati</taxon>
        <taxon>Actinomycetota</taxon>
        <taxon>Actinomycetes</taxon>
        <taxon>Frankiales</taxon>
        <taxon>Frankiaceae</taxon>
        <taxon>Frankia</taxon>
    </lineage>
</organism>
<protein>
    <recommendedName>
        <fullName evidence="3">Pentapeptide repeat-containing protein</fullName>
    </recommendedName>
</protein>
<gene>
    <name evidence="1" type="ORF">FRACA_770026</name>
</gene>